<dbReference type="EC" id="3.5.1.60" evidence="8"/>
<dbReference type="GO" id="GO:0017064">
    <property type="term" value="F:fatty acid amide hydrolase activity"/>
    <property type="evidence" value="ECO:0007669"/>
    <property type="project" value="InterPro"/>
</dbReference>
<evidence type="ECO:0000256" key="11">
    <source>
        <dbReference type="SAM" id="SignalP"/>
    </source>
</evidence>
<dbReference type="GO" id="GO:0005764">
    <property type="term" value="C:lysosome"/>
    <property type="evidence" value="ECO:0007669"/>
    <property type="project" value="InterPro"/>
</dbReference>
<dbReference type="Pfam" id="PF15508">
    <property type="entry name" value="NAAA-beta"/>
    <property type="match status" value="1"/>
</dbReference>
<comment type="caution">
    <text evidence="14">The sequence shown here is derived from an EMBL/GenBank/DDBJ whole genome shotgun (WGS) entry which is preliminary data.</text>
</comment>
<keyword evidence="5" id="KW-0443">Lipid metabolism</keyword>
<evidence type="ECO:0000256" key="9">
    <source>
        <dbReference type="ARBA" id="ARBA00040404"/>
    </source>
</evidence>
<dbReference type="PIRSF" id="PIRSF017632">
    <property type="entry name" value="Acid_ceramidase-like"/>
    <property type="match status" value="1"/>
</dbReference>
<dbReference type="InterPro" id="IPR016699">
    <property type="entry name" value="Acid_ceramidase-like"/>
</dbReference>
<feature type="active site" description="Nucleophile" evidence="10">
    <location>
        <position position="109"/>
    </location>
</feature>
<evidence type="ECO:0000256" key="1">
    <source>
        <dbReference type="ARBA" id="ARBA00004872"/>
    </source>
</evidence>
<evidence type="ECO:0000259" key="13">
    <source>
        <dbReference type="Pfam" id="PF15508"/>
    </source>
</evidence>
<dbReference type="GO" id="GO:0047412">
    <property type="term" value="F:N-(long-chain-acyl)ethanolamine deacylase activity"/>
    <property type="evidence" value="ECO:0007669"/>
    <property type="project" value="UniProtKB-EC"/>
</dbReference>
<protein>
    <recommendedName>
        <fullName evidence="9">N-acylethanolamine-hydrolyzing acid amidase</fullName>
        <ecNumber evidence="8">3.5.1.60</ecNumber>
    </recommendedName>
</protein>
<dbReference type="GO" id="GO:0006631">
    <property type="term" value="P:fatty acid metabolic process"/>
    <property type="evidence" value="ECO:0007669"/>
    <property type="project" value="InterPro"/>
</dbReference>
<sequence length="334" mass="37736">MKLLFFALFVLSTIGNSVPERYTVSLNDPPSTRWAHVQAPYASIIKTFAQNYAKYSITPIKLDLLMILLNRGYINPEFKQELQGMAQTVNITYKEAAFLNFMYEYNAFCTSIVVRLTNGTIIHGRNLDYDSEEFLRNTTVVIDVTKDGKLLYTSVGFAWYLGVGTGISYSGFSITQNQRDSGSKLDNNYALFLGYQGDLWAIRQALINENSYEDAFTYLYNAKLADATYYILGGVNENDGSVIVRDRAQTVDAPKLNSTTWYLVQTNYDPWLVDPSWDDRKTVAIQQIEQIGQANMNIDKLFDVLSVSPVLNPSTVFTTIFVPSTGYHNTTIRA</sequence>
<dbReference type="AlphaFoldDB" id="A0AAU9IUI5"/>
<feature type="domain" description="Acid ceramidase N-terminal" evidence="13">
    <location>
        <begin position="19"/>
        <end position="54"/>
    </location>
</feature>
<feature type="chain" id="PRO_5043526947" description="N-acylethanolamine-hydrolyzing acid amidase" evidence="11">
    <location>
        <begin position="20"/>
        <end position="334"/>
    </location>
</feature>
<feature type="signal peptide" evidence="11">
    <location>
        <begin position="1"/>
        <end position="19"/>
    </location>
</feature>
<evidence type="ECO:0000256" key="5">
    <source>
        <dbReference type="ARBA" id="ARBA00023098"/>
    </source>
</evidence>
<comment type="subunit">
    <text evidence="7">Heterodimer of an alpha and a beta subunit, produced by autocatalytic cleavage.</text>
</comment>
<evidence type="ECO:0000256" key="8">
    <source>
        <dbReference type="ARBA" id="ARBA00039046"/>
    </source>
</evidence>
<gene>
    <name evidence="14" type="ORF">BSTOLATCC_MIC5236</name>
</gene>
<evidence type="ECO:0000313" key="15">
    <source>
        <dbReference type="Proteomes" id="UP001162131"/>
    </source>
</evidence>
<proteinExistence type="inferred from homology"/>
<dbReference type="PANTHER" id="PTHR28583">
    <property type="entry name" value="ACID AMIDASE"/>
    <property type="match status" value="1"/>
</dbReference>
<evidence type="ECO:0000256" key="2">
    <source>
        <dbReference type="ARBA" id="ARBA00005730"/>
    </source>
</evidence>
<evidence type="ECO:0000259" key="12">
    <source>
        <dbReference type="Pfam" id="PF02275"/>
    </source>
</evidence>
<name>A0AAU9IUI5_9CILI</name>
<keyword evidence="15" id="KW-1185">Reference proteome</keyword>
<dbReference type="InterPro" id="IPR029132">
    <property type="entry name" value="CBAH/NAAA_C"/>
</dbReference>
<dbReference type="Proteomes" id="UP001162131">
    <property type="component" value="Unassembled WGS sequence"/>
</dbReference>
<comment type="similarity">
    <text evidence="2">Belongs to the acid ceramidase family.</text>
</comment>
<evidence type="ECO:0000256" key="7">
    <source>
        <dbReference type="ARBA" id="ARBA00038527"/>
    </source>
</evidence>
<evidence type="ECO:0000256" key="3">
    <source>
        <dbReference type="ARBA" id="ARBA00022729"/>
    </source>
</evidence>
<feature type="domain" description="Choloylglycine hydrolase/NAAA C-terminal" evidence="12">
    <location>
        <begin position="109"/>
        <end position="294"/>
    </location>
</feature>
<accession>A0AAU9IUI5</accession>
<reference evidence="14" key="1">
    <citation type="submission" date="2021-09" db="EMBL/GenBank/DDBJ databases">
        <authorList>
            <consortium name="AG Swart"/>
            <person name="Singh M."/>
            <person name="Singh A."/>
            <person name="Seah K."/>
            <person name="Emmerich C."/>
        </authorList>
    </citation>
    <scope>NUCLEOTIDE SEQUENCE</scope>
    <source>
        <strain evidence="14">ATCC30299</strain>
    </source>
</reference>
<dbReference type="InterPro" id="IPR029130">
    <property type="entry name" value="Acid_ceramidase_N"/>
</dbReference>
<keyword evidence="3 11" id="KW-0732">Signal</keyword>
<evidence type="ECO:0000256" key="10">
    <source>
        <dbReference type="PIRSR" id="PIRSR017632-1"/>
    </source>
</evidence>
<organism evidence="14 15">
    <name type="scientific">Blepharisma stoltei</name>
    <dbReference type="NCBI Taxonomy" id="1481888"/>
    <lineage>
        <taxon>Eukaryota</taxon>
        <taxon>Sar</taxon>
        <taxon>Alveolata</taxon>
        <taxon>Ciliophora</taxon>
        <taxon>Postciliodesmatophora</taxon>
        <taxon>Heterotrichea</taxon>
        <taxon>Heterotrichida</taxon>
        <taxon>Blepharismidae</taxon>
        <taxon>Blepharisma</taxon>
    </lineage>
</organism>
<dbReference type="Gene3D" id="3.60.60.10">
    <property type="entry name" value="Penicillin V Acylase, Chain A"/>
    <property type="match status" value="1"/>
</dbReference>
<dbReference type="EMBL" id="CAJZBQ010000005">
    <property type="protein sequence ID" value="CAG9311978.1"/>
    <property type="molecule type" value="Genomic_DNA"/>
</dbReference>
<keyword evidence="6" id="KW-0325">Glycoprotein</keyword>
<keyword evidence="4" id="KW-0378">Hydrolase</keyword>
<evidence type="ECO:0000256" key="6">
    <source>
        <dbReference type="ARBA" id="ARBA00023180"/>
    </source>
</evidence>
<dbReference type="PANTHER" id="PTHR28583:SF4">
    <property type="entry name" value="N-ACYLETHANOLAMINE-HYDROLYZING ACID AMIDASE"/>
    <property type="match status" value="1"/>
</dbReference>
<comment type="pathway">
    <text evidence="1">Lipid metabolism; fatty acid metabolism.</text>
</comment>
<evidence type="ECO:0000313" key="14">
    <source>
        <dbReference type="EMBL" id="CAG9311978.1"/>
    </source>
</evidence>
<dbReference type="Pfam" id="PF02275">
    <property type="entry name" value="CBAH"/>
    <property type="match status" value="1"/>
</dbReference>
<evidence type="ECO:0000256" key="4">
    <source>
        <dbReference type="ARBA" id="ARBA00022801"/>
    </source>
</evidence>